<dbReference type="InterPro" id="IPR037045">
    <property type="entry name" value="S8pro/Inhibitor_I9_sf"/>
</dbReference>
<dbReference type="InterPro" id="IPR034202">
    <property type="entry name" value="Subtilisin_Carlsberg-like"/>
</dbReference>
<keyword evidence="4" id="KW-0479">Metal-binding</keyword>
<accession>A0A7G9YG96</accession>
<dbReference type="SUPFAM" id="SSF54897">
    <property type="entry name" value="Protease propeptides/inhibitors"/>
    <property type="match status" value="1"/>
</dbReference>
<dbReference type="PANTHER" id="PTHR43806">
    <property type="entry name" value="PEPTIDASE S8"/>
    <property type="match status" value="1"/>
</dbReference>
<evidence type="ECO:0000259" key="10">
    <source>
        <dbReference type="Pfam" id="PF05048"/>
    </source>
</evidence>
<dbReference type="InterPro" id="IPR023827">
    <property type="entry name" value="Peptidase_S8_Asp-AS"/>
</dbReference>
<reference evidence="11" key="1">
    <citation type="submission" date="2020-06" db="EMBL/GenBank/DDBJ databases">
        <title>Unique genomic features of the anaerobic methanotrophic archaea.</title>
        <authorList>
            <person name="Chadwick G.L."/>
            <person name="Skennerton C.T."/>
            <person name="Laso-Perez R."/>
            <person name="Leu A.O."/>
            <person name="Speth D.R."/>
            <person name="Yu H."/>
            <person name="Morgan-Lang C."/>
            <person name="Hatzenpichler R."/>
            <person name="Goudeau D."/>
            <person name="Malmstrom R."/>
            <person name="Brazelton W.J."/>
            <person name="Woyke T."/>
            <person name="Hallam S.J."/>
            <person name="Tyson G.W."/>
            <person name="Wegener G."/>
            <person name="Boetius A."/>
            <person name="Orphan V."/>
        </authorList>
    </citation>
    <scope>NUCLEOTIDE SEQUENCE</scope>
</reference>
<evidence type="ECO:0000256" key="3">
    <source>
        <dbReference type="ARBA" id="ARBA00022670"/>
    </source>
</evidence>
<dbReference type="InterPro" id="IPR012334">
    <property type="entry name" value="Pectin_lyas_fold"/>
</dbReference>
<evidence type="ECO:0000256" key="6">
    <source>
        <dbReference type="ARBA" id="ARBA00022825"/>
    </source>
</evidence>
<dbReference type="InterPro" id="IPR023828">
    <property type="entry name" value="Peptidase_S8_Ser-AS"/>
</dbReference>
<dbReference type="InterPro" id="IPR022441">
    <property type="entry name" value="Para_beta_helix_rpt-2"/>
</dbReference>
<evidence type="ECO:0000256" key="7">
    <source>
        <dbReference type="PROSITE-ProRule" id="PRU01240"/>
    </source>
</evidence>
<evidence type="ECO:0000259" key="9">
    <source>
        <dbReference type="Pfam" id="PF00082"/>
    </source>
</evidence>
<dbReference type="InterPro" id="IPR018247">
    <property type="entry name" value="EF_Hand_1_Ca_BS"/>
</dbReference>
<organism evidence="11">
    <name type="scientific">Candidatus Methanogaster sp. ANME-2c ERB4</name>
    <dbReference type="NCBI Taxonomy" id="2759911"/>
    <lineage>
        <taxon>Archaea</taxon>
        <taxon>Methanobacteriati</taxon>
        <taxon>Methanobacteriota</taxon>
        <taxon>Stenosarchaea group</taxon>
        <taxon>Methanomicrobia</taxon>
        <taxon>Methanosarcinales</taxon>
        <taxon>ANME-2 cluster</taxon>
        <taxon>Candidatus Methanogasteraceae</taxon>
        <taxon>Candidatus Methanogaster</taxon>
    </lineage>
</organism>
<dbReference type="NCBIfam" id="TIGR03804">
    <property type="entry name" value="para_beta_helix"/>
    <property type="match status" value="2"/>
</dbReference>
<comment type="similarity">
    <text evidence="1 7 8">Belongs to the peptidase S8 family.</text>
</comment>
<dbReference type="Gene3D" id="3.30.70.80">
    <property type="entry name" value="Peptidase S8 propeptide/proteinase inhibitor I9"/>
    <property type="match status" value="1"/>
</dbReference>
<dbReference type="GO" id="GO:0000272">
    <property type="term" value="P:polysaccharide catabolic process"/>
    <property type="evidence" value="ECO:0007669"/>
    <property type="project" value="InterPro"/>
</dbReference>
<dbReference type="InterPro" id="IPR036439">
    <property type="entry name" value="Dockerin_dom_sf"/>
</dbReference>
<dbReference type="InterPro" id="IPR022398">
    <property type="entry name" value="Peptidase_S8_His-AS"/>
</dbReference>
<dbReference type="InterPro" id="IPR050131">
    <property type="entry name" value="Peptidase_S8_subtilisin-like"/>
</dbReference>
<dbReference type="SMART" id="SM00710">
    <property type="entry name" value="PbH1"/>
    <property type="match status" value="4"/>
</dbReference>
<evidence type="ECO:0000256" key="8">
    <source>
        <dbReference type="RuleBase" id="RU003355"/>
    </source>
</evidence>
<dbReference type="Gene3D" id="1.10.1330.10">
    <property type="entry name" value="Dockerin domain"/>
    <property type="match status" value="1"/>
</dbReference>
<dbReference type="InterPro" id="IPR002105">
    <property type="entry name" value="Dockerin_1_rpt"/>
</dbReference>
<keyword evidence="5 7" id="KW-0378">Hydrolase</keyword>
<dbReference type="AlphaFoldDB" id="A0A7G9YG96"/>
<dbReference type="GO" id="GO:0046872">
    <property type="term" value="F:metal ion binding"/>
    <property type="evidence" value="ECO:0007669"/>
    <property type="project" value="UniProtKB-KW"/>
</dbReference>
<keyword evidence="3 7" id="KW-0645">Protease</keyword>
<evidence type="ECO:0000313" key="11">
    <source>
        <dbReference type="EMBL" id="QNO47030.1"/>
    </source>
</evidence>
<dbReference type="PANTHER" id="PTHR43806:SF11">
    <property type="entry name" value="CEREVISIN-RELATED"/>
    <property type="match status" value="1"/>
</dbReference>
<dbReference type="PROSITE" id="PS00138">
    <property type="entry name" value="SUBTILASE_SER"/>
    <property type="match status" value="1"/>
</dbReference>
<dbReference type="PROSITE" id="PS51892">
    <property type="entry name" value="SUBTILASE"/>
    <property type="match status" value="1"/>
</dbReference>
<feature type="active site" description="Charge relay system" evidence="7">
    <location>
        <position position="164"/>
    </location>
</feature>
<gene>
    <name evidence="11" type="ORF">LBHKAHFG_00011</name>
</gene>
<dbReference type="Pfam" id="PF05048">
    <property type="entry name" value="NosD"/>
    <property type="match status" value="1"/>
</dbReference>
<dbReference type="Pfam" id="PF00082">
    <property type="entry name" value="Peptidase_S8"/>
    <property type="match status" value="1"/>
</dbReference>
<evidence type="ECO:0000256" key="1">
    <source>
        <dbReference type="ARBA" id="ARBA00011073"/>
    </source>
</evidence>
<evidence type="ECO:0000256" key="2">
    <source>
        <dbReference type="ARBA" id="ARBA00016512"/>
    </source>
</evidence>
<dbReference type="GO" id="GO:0006508">
    <property type="term" value="P:proteolysis"/>
    <property type="evidence" value="ECO:0007669"/>
    <property type="project" value="UniProtKB-KW"/>
</dbReference>
<keyword evidence="6 7" id="KW-0720">Serine protease</keyword>
<dbReference type="InterPro" id="IPR000209">
    <property type="entry name" value="Peptidase_S8/S53_dom"/>
</dbReference>
<dbReference type="PRINTS" id="PR00723">
    <property type="entry name" value="SUBTILISIN"/>
</dbReference>
<dbReference type="PROSITE" id="PS00137">
    <property type="entry name" value="SUBTILASE_HIS"/>
    <property type="match status" value="1"/>
</dbReference>
<dbReference type="EMBL" id="MT631238">
    <property type="protein sequence ID" value="QNO47030.1"/>
    <property type="molecule type" value="Genomic_DNA"/>
</dbReference>
<dbReference type="Gene3D" id="3.40.50.200">
    <property type="entry name" value="Peptidase S8/S53 domain"/>
    <property type="match status" value="1"/>
</dbReference>
<sequence length="682" mass="71416">MEKYFLTHITFLTIIIILLSGTAYSEEPRRDVIIGFHQMPIPSEKTLIHSEGGVVKHEYRLIPAVSASLSEQAIDIMRKNPRVAYIEDDTILTIATDEYVNSSGVSHIGCEMVHNNGIDGTGVKVAVIDTGINYTHEDLNDNYKCGYDFVFNDPDPFDDSYNGHGTHVAGIIAAERNGVGVVGVAPNASLYAVKVMGGSGHGLASWVIAGIEWAVENGMDVVVMSFGTSKDSQSLRDACRNASDAGMLLVAAAGNTDGGDVVYPARYDSVIAVTATDMNDSQASFSPIGPEVELAAPGVNIMSTVLGGSSYGNLSGTSQAAPHVAGTAALIISSNLLDVDVNDDGVVNNEDVRLQLQSMAQDLGDPGKDDTYGYGLVDARIAAGAISCGCGNICVSTSGWWRDGGAFNASGAPIQDAVDNATAGETICVKEGGYTENVDVATDHLTIQSENGAVSMIVQAANSGDHTFEVIANYVNISGFNVTGATGTSRTGIYLNGADHCKISDNTASGNWGGIYLDSSSNNILLNNTASNNDYYGIELYDSSDNLIYNNYWSNTNNAYDDGSNRWNTTVTTGPNIIGGPSIGGNYWSDYTCADPEGDGLGNTPYDISGGNFDYHPLCLSEASVKGDLNGDDNITPADAAIALHLAATGAHDDAADVSGDGQATSLDALIILQAAAEMIEL</sequence>
<feature type="domain" description="Periplasmic copper-binding protein NosD beta helix" evidence="10">
    <location>
        <begin position="487"/>
        <end position="592"/>
    </location>
</feature>
<protein>
    <recommendedName>
        <fullName evidence="2">Probable pectate lyase C</fullName>
    </recommendedName>
</protein>
<name>A0A7G9YG96_9EURY</name>
<dbReference type="InterPro" id="IPR015500">
    <property type="entry name" value="Peptidase_S8_subtilisin-rel"/>
</dbReference>
<proteinExistence type="inferred from homology"/>
<feature type="active site" description="Charge relay system" evidence="7">
    <location>
        <position position="318"/>
    </location>
</feature>
<evidence type="ECO:0000256" key="4">
    <source>
        <dbReference type="ARBA" id="ARBA00022723"/>
    </source>
</evidence>
<dbReference type="SUPFAM" id="SSF51126">
    <property type="entry name" value="Pectin lyase-like"/>
    <property type="match status" value="1"/>
</dbReference>
<dbReference type="SUPFAM" id="SSF63446">
    <property type="entry name" value="Type I dockerin domain"/>
    <property type="match status" value="1"/>
</dbReference>
<evidence type="ECO:0000256" key="5">
    <source>
        <dbReference type="ARBA" id="ARBA00022801"/>
    </source>
</evidence>
<dbReference type="InterPro" id="IPR007742">
    <property type="entry name" value="NosD_dom"/>
</dbReference>
<dbReference type="PROSITE" id="PS00018">
    <property type="entry name" value="EF_HAND_1"/>
    <property type="match status" value="1"/>
</dbReference>
<feature type="active site" description="Charge relay system" evidence="7">
    <location>
        <position position="129"/>
    </location>
</feature>
<feature type="domain" description="Peptidase S8/S53" evidence="9">
    <location>
        <begin position="120"/>
        <end position="375"/>
    </location>
</feature>
<dbReference type="CDD" id="cd07477">
    <property type="entry name" value="Peptidases_S8_Subtilisin_subset"/>
    <property type="match status" value="1"/>
</dbReference>
<dbReference type="Gene3D" id="2.160.20.10">
    <property type="entry name" value="Single-stranded right-handed beta-helix, Pectin lyase-like"/>
    <property type="match status" value="1"/>
</dbReference>
<dbReference type="InterPro" id="IPR011050">
    <property type="entry name" value="Pectin_lyase_fold/virulence"/>
</dbReference>
<dbReference type="Pfam" id="PF00404">
    <property type="entry name" value="Dockerin_1"/>
    <property type="match status" value="1"/>
</dbReference>
<dbReference type="InterPro" id="IPR036852">
    <property type="entry name" value="Peptidase_S8/S53_dom_sf"/>
</dbReference>
<dbReference type="GO" id="GO:0004553">
    <property type="term" value="F:hydrolase activity, hydrolyzing O-glycosyl compounds"/>
    <property type="evidence" value="ECO:0007669"/>
    <property type="project" value="InterPro"/>
</dbReference>
<dbReference type="SUPFAM" id="SSF52743">
    <property type="entry name" value="Subtilisin-like"/>
    <property type="match status" value="1"/>
</dbReference>
<dbReference type="PROSITE" id="PS00136">
    <property type="entry name" value="SUBTILASE_ASP"/>
    <property type="match status" value="1"/>
</dbReference>
<dbReference type="GO" id="GO:0004252">
    <property type="term" value="F:serine-type endopeptidase activity"/>
    <property type="evidence" value="ECO:0007669"/>
    <property type="project" value="UniProtKB-UniRule"/>
</dbReference>
<dbReference type="InterPro" id="IPR006626">
    <property type="entry name" value="PbH1"/>
</dbReference>